<dbReference type="Pfam" id="PF13671">
    <property type="entry name" value="AAA_33"/>
    <property type="match status" value="1"/>
</dbReference>
<dbReference type="InterPro" id="IPR052732">
    <property type="entry name" value="Cell-binding_unc_protein"/>
</dbReference>
<sequence>MVVVIFGLPGTGKSYFASRLAEKIKAAYISSDEVRFELIKERTYDEEEKMAVYRKMLDMTVQLLKKDNHVVLDGTFYKEELRRAFIKKAGLMKVDIFFIEVVAEDMLIQERISRHRPDSEADYMVHMKVKEVFEPMTKRHLILKSTADNIDEMLAVAMLHLAQ</sequence>
<dbReference type="Proteomes" id="UP001172083">
    <property type="component" value="Unassembled WGS sequence"/>
</dbReference>
<reference evidence="1" key="1">
    <citation type="submission" date="2023-06" db="EMBL/GenBank/DDBJ databases">
        <title>Genomic of Agaribacillus aureum.</title>
        <authorList>
            <person name="Wang G."/>
        </authorList>
    </citation>
    <scope>NUCLEOTIDE SEQUENCE</scope>
    <source>
        <strain evidence="1">BMA12</strain>
    </source>
</reference>
<comment type="caution">
    <text evidence="1">The sequence shown here is derived from an EMBL/GenBank/DDBJ whole genome shotgun (WGS) entry which is preliminary data.</text>
</comment>
<dbReference type="RefSeq" id="WP_346762531.1">
    <property type="nucleotide sequence ID" value="NZ_JAUJEB010000014.1"/>
</dbReference>
<gene>
    <name evidence="1" type="ORF">QQ020_34295</name>
</gene>
<dbReference type="SUPFAM" id="SSF52540">
    <property type="entry name" value="P-loop containing nucleoside triphosphate hydrolases"/>
    <property type="match status" value="1"/>
</dbReference>
<evidence type="ECO:0000313" key="1">
    <source>
        <dbReference type="EMBL" id="MDN5217194.1"/>
    </source>
</evidence>
<keyword evidence="2" id="KW-1185">Reference proteome</keyword>
<name>A0ABT8LHB2_9BACT</name>
<proteinExistence type="predicted"/>
<dbReference type="PANTHER" id="PTHR43883">
    <property type="entry name" value="SLR0207 PROTEIN"/>
    <property type="match status" value="1"/>
</dbReference>
<dbReference type="EMBL" id="JAUJEB010000014">
    <property type="protein sequence ID" value="MDN5217194.1"/>
    <property type="molecule type" value="Genomic_DNA"/>
</dbReference>
<organism evidence="1 2">
    <name type="scientific">Agaribacillus aureus</name>
    <dbReference type="NCBI Taxonomy" id="3051825"/>
    <lineage>
        <taxon>Bacteria</taxon>
        <taxon>Pseudomonadati</taxon>
        <taxon>Bacteroidota</taxon>
        <taxon>Cytophagia</taxon>
        <taxon>Cytophagales</taxon>
        <taxon>Splendidivirgaceae</taxon>
        <taxon>Agaribacillus</taxon>
    </lineage>
</organism>
<dbReference type="Gene3D" id="3.40.50.300">
    <property type="entry name" value="P-loop containing nucleotide triphosphate hydrolases"/>
    <property type="match status" value="1"/>
</dbReference>
<accession>A0ABT8LHB2</accession>
<dbReference type="PIRSF" id="PIRSF000709">
    <property type="entry name" value="6PFK_2-Ptase"/>
    <property type="match status" value="1"/>
</dbReference>
<dbReference type="PANTHER" id="PTHR43883:SF1">
    <property type="entry name" value="GLUCONOKINASE"/>
    <property type="match status" value="1"/>
</dbReference>
<evidence type="ECO:0000313" key="2">
    <source>
        <dbReference type="Proteomes" id="UP001172083"/>
    </source>
</evidence>
<dbReference type="InterPro" id="IPR027417">
    <property type="entry name" value="P-loop_NTPase"/>
</dbReference>
<protein>
    <submittedName>
        <fullName evidence="1">AAA family ATPase</fullName>
    </submittedName>
</protein>